<evidence type="ECO:0000256" key="8">
    <source>
        <dbReference type="SAM" id="Phobius"/>
    </source>
</evidence>
<dbReference type="FunFam" id="1.10.287.70:FF:000086">
    <property type="entry name" value="Polycystic kidney disease 2"/>
    <property type="match status" value="1"/>
</dbReference>
<feature type="transmembrane region" description="Helical" evidence="8">
    <location>
        <begin position="255"/>
        <end position="273"/>
    </location>
</feature>
<feature type="domain" description="Polycystin" evidence="10">
    <location>
        <begin position="2"/>
        <end position="208"/>
    </location>
</feature>
<evidence type="ECO:0000256" key="7">
    <source>
        <dbReference type="PIRSR" id="PIRSR603915-2"/>
    </source>
</evidence>
<dbReference type="InterPro" id="IPR013122">
    <property type="entry name" value="PKD1_2_channel"/>
</dbReference>
<feature type="disulfide bond" evidence="7">
    <location>
        <begin position="63"/>
        <end position="76"/>
    </location>
</feature>
<keyword evidence="6" id="KW-0325">Glycoprotein</keyword>
<evidence type="ECO:0000256" key="4">
    <source>
        <dbReference type="ARBA" id="ARBA00022989"/>
    </source>
</evidence>
<dbReference type="PRINTS" id="PR01433">
    <property type="entry name" value="POLYCYSTIN2"/>
</dbReference>
<dbReference type="Gene3D" id="1.10.287.70">
    <property type="match status" value="1"/>
</dbReference>
<dbReference type="Proteomes" id="UP001497497">
    <property type="component" value="Unassembled WGS sequence"/>
</dbReference>
<dbReference type="AlphaFoldDB" id="A0AAV2HBM3"/>
<proteinExistence type="inferred from homology"/>
<comment type="caution">
    <text evidence="11">The sequence shown here is derived from an EMBL/GenBank/DDBJ whole genome shotgun (WGS) entry which is preliminary data.</text>
</comment>
<dbReference type="EMBL" id="CAXITT010000074">
    <property type="protein sequence ID" value="CAL1530710.1"/>
    <property type="molecule type" value="Genomic_DNA"/>
</dbReference>
<dbReference type="GO" id="GO:0050982">
    <property type="term" value="P:detection of mechanical stimulus"/>
    <property type="evidence" value="ECO:0007669"/>
    <property type="project" value="TreeGrafter"/>
</dbReference>
<keyword evidence="5 8" id="KW-0472">Membrane</keyword>
<keyword evidence="3 8" id="KW-0812">Transmembrane</keyword>
<feature type="transmembrane region" description="Helical" evidence="8">
    <location>
        <begin position="403"/>
        <end position="428"/>
    </location>
</feature>
<feature type="transmembrane region" description="Helical" evidence="8">
    <location>
        <begin position="345"/>
        <end position="367"/>
    </location>
</feature>
<dbReference type="InterPro" id="IPR003915">
    <property type="entry name" value="PKD_2"/>
</dbReference>
<accession>A0AAV2HBM3</accession>
<gene>
    <name evidence="11" type="ORF">GSLYS_00004835001</name>
</gene>
<evidence type="ECO:0000256" key="3">
    <source>
        <dbReference type="ARBA" id="ARBA00022692"/>
    </source>
</evidence>
<evidence type="ECO:0000256" key="5">
    <source>
        <dbReference type="ARBA" id="ARBA00023136"/>
    </source>
</evidence>
<name>A0AAV2HBM3_LYMST</name>
<dbReference type="InterPro" id="IPR051223">
    <property type="entry name" value="Polycystin"/>
</dbReference>
<reference evidence="11 12" key="1">
    <citation type="submission" date="2024-04" db="EMBL/GenBank/DDBJ databases">
        <authorList>
            <consortium name="Genoscope - CEA"/>
            <person name="William W."/>
        </authorList>
    </citation>
    <scope>NUCLEOTIDE SEQUENCE [LARGE SCALE GENOMIC DNA]</scope>
</reference>
<feature type="non-terminal residue" evidence="11">
    <location>
        <position position="1"/>
    </location>
</feature>
<feature type="transmembrane region" description="Helical" evidence="8">
    <location>
        <begin position="305"/>
        <end position="325"/>
    </location>
</feature>
<dbReference type="PANTHER" id="PTHR10877">
    <property type="entry name" value="POLYCYSTIN FAMILY MEMBER"/>
    <property type="match status" value="1"/>
</dbReference>
<dbReference type="PANTHER" id="PTHR10877:SF150">
    <property type="entry name" value="REJ DOMAIN-CONTAINING PROTEIN"/>
    <property type="match status" value="1"/>
</dbReference>
<evidence type="ECO:0000256" key="6">
    <source>
        <dbReference type="ARBA" id="ARBA00023180"/>
    </source>
</evidence>
<dbReference type="GO" id="GO:0005262">
    <property type="term" value="F:calcium channel activity"/>
    <property type="evidence" value="ECO:0007669"/>
    <property type="project" value="TreeGrafter"/>
</dbReference>
<comment type="subcellular location">
    <subcellularLocation>
        <location evidence="1">Membrane</location>
        <topology evidence="1">Multi-pass membrane protein</topology>
    </subcellularLocation>
</comment>
<dbReference type="GO" id="GO:0016020">
    <property type="term" value="C:membrane"/>
    <property type="evidence" value="ECO:0007669"/>
    <property type="project" value="UniProtKB-SubCell"/>
</dbReference>
<protein>
    <submittedName>
        <fullName evidence="11">Uncharacterized protein</fullName>
    </submittedName>
</protein>
<feature type="domain" description="Polycystin cation channel PKD1/PKD2" evidence="9">
    <location>
        <begin position="214"/>
        <end position="435"/>
    </location>
</feature>
<evidence type="ECO:0000259" key="9">
    <source>
        <dbReference type="Pfam" id="PF08016"/>
    </source>
</evidence>
<evidence type="ECO:0000313" key="11">
    <source>
        <dbReference type="EMBL" id="CAL1530710.1"/>
    </source>
</evidence>
<evidence type="ECO:0000313" key="12">
    <source>
        <dbReference type="Proteomes" id="UP001497497"/>
    </source>
</evidence>
<sequence>QIKTVLDYWGWLEGTFLPSLYALQYANGTDVRYWRDTACISDLENRRVGVARIRQLRVKNDSCTILTTLKPFINHCRDEYNWFDDDTKPYLPFWEKPPDDMIPELKKSNSPFVYQDSIQLKTAPYVGHIATYKGGGYVILTKRQYSRTTALLSTARSQNWLDLNTKAVLLEYTVYNPNSNLFTSVTAVVEFLTTGSASTVMDVKVFRLMSYIGGFGLIVLIMEVCFGVITMVFFVQCVKRVRMKRTGYFTDFWNLLEFVLLCLAVTCIVLYAFKHILTDVAMAALHNRKSDGFVNFNSIALYDEMYGFVMAGVVFMATIQFLKLLQFNKKMGMLGSTLKLASKDLRTFSITFFLYFFAFAATGFLLFGSTLTSYQDVITTTESMFAFALGTFDYKEISAAQPFWGPLFVFSYIGVVYISLMNFFLTIIGESFSQVKENVALQSNDYEIVDFMWAKIKGLFK</sequence>
<keyword evidence="4 8" id="KW-1133">Transmembrane helix</keyword>
<evidence type="ECO:0000256" key="1">
    <source>
        <dbReference type="ARBA" id="ARBA00004141"/>
    </source>
</evidence>
<keyword evidence="12" id="KW-1185">Reference proteome</keyword>
<dbReference type="Pfam" id="PF20519">
    <property type="entry name" value="Polycystin_dom"/>
    <property type="match status" value="1"/>
</dbReference>
<dbReference type="GO" id="GO:0005509">
    <property type="term" value="F:calcium ion binding"/>
    <property type="evidence" value="ECO:0007669"/>
    <property type="project" value="InterPro"/>
</dbReference>
<evidence type="ECO:0000259" key="10">
    <source>
        <dbReference type="Pfam" id="PF20519"/>
    </source>
</evidence>
<dbReference type="InterPro" id="IPR046791">
    <property type="entry name" value="Polycystin_dom"/>
</dbReference>
<evidence type="ECO:0000256" key="2">
    <source>
        <dbReference type="ARBA" id="ARBA00007200"/>
    </source>
</evidence>
<comment type="similarity">
    <text evidence="2">Belongs to the polycystin family.</text>
</comment>
<feature type="transmembrane region" description="Helical" evidence="8">
    <location>
        <begin position="208"/>
        <end position="235"/>
    </location>
</feature>
<dbReference type="Pfam" id="PF08016">
    <property type="entry name" value="PKD_channel"/>
    <property type="match status" value="1"/>
</dbReference>
<organism evidence="11 12">
    <name type="scientific">Lymnaea stagnalis</name>
    <name type="common">Great pond snail</name>
    <name type="synonym">Helix stagnalis</name>
    <dbReference type="NCBI Taxonomy" id="6523"/>
    <lineage>
        <taxon>Eukaryota</taxon>
        <taxon>Metazoa</taxon>
        <taxon>Spiralia</taxon>
        <taxon>Lophotrochozoa</taxon>
        <taxon>Mollusca</taxon>
        <taxon>Gastropoda</taxon>
        <taxon>Heterobranchia</taxon>
        <taxon>Euthyneura</taxon>
        <taxon>Panpulmonata</taxon>
        <taxon>Hygrophila</taxon>
        <taxon>Lymnaeoidea</taxon>
        <taxon>Lymnaeidae</taxon>
        <taxon>Lymnaea</taxon>
    </lineage>
</organism>